<evidence type="ECO:0000313" key="2">
    <source>
        <dbReference type="EMBL" id="KAG2561763.1"/>
    </source>
</evidence>
<accession>A0A8T0PIJ4</accession>
<protein>
    <submittedName>
        <fullName evidence="2">Uncharacterized protein</fullName>
    </submittedName>
</protein>
<name>A0A8T0PIJ4_PANVG</name>
<dbReference type="EMBL" id="CM029051">
    <property type="protein sequence ID" value="KAG2561763.1"/>
    <property type="molecule type" value="Genomic_DNA"/>
</dbReference>
<dbReference type="Proteomes" id="UP000823388">
    <property type="component" value="Chromosome 8K"/>
</dbReference>
<comment type="caution">
    <text evidence="2">The sequence shown here is derived from an EMBL/GenBank/DDBJ whole genome shotgun (WGS) entry which is preliminary data.</text>
</comment>
<feature type="compositionally biased region" description="Low complexity" evidence="1">
    <location>
        <begin position="22"/>
        <end position="47"/>
    </location>
</feature>
<dbReference type="AlphaFoldDB" id="A0A8T0PIJ4"/>
<feature type="region of interest" description="Disordered" evidence="1">
    <location>
        <begin position="22"/>
        <end position="103"/>
    </location>
</feature>
<evidence type="ECO:0000256" key="1">
    <source>
        <dbReference type="SAM" id="MobiDB-lite"/>
    </source>
</evidence>
<organism evidence="2 3">
    <name type="scientific">Panicum virgatum</name>
    <name type="common">Blackwell switchgrass</name>
    <dbReference type="NCBI Taxonomy" id="38727"/>
    <lineage>
        <taxon>Eukaryota</taxon>
        <taxon>Viridiplantae</taxon>
        <taxon>Streptophyta</taxon>
        <taxon>Embryophyta</taxon>
        <taxon>Tracheophyta</taxon>
        <taxon>Spermatophyta</taxon>
        <taxon>Magnoliopsida</taxon>
        <taxon>Liliopsida</taxon>
        <taxon>Poales</taxon>
        <taxon>Poaceae</taxon>
        <taxon>PACMAD clade</taxon>
        <taxon>Panicoideae</taxon>
        <taxon>Panicodae</taxon>
        <taxon>Paniceae</taxon>
        <taxon>Panicinae</taxon>
        <taxon>Panicum</taxon>
        <taxon>Panicum sect. Hiantes</taxon>
    </lineage>
</organism>
<evidence type="ECO:0000313" key="3">
    <source>
        <dbReference type="Proteomes" id="UP000823388"/>
    </source>
</evidence>
<keyword evidence="3" id="KW-1185">Reference proteome</keyword>
<gene>
    <name evidence="2" type="ORF">PVAP13_8KG203403</name>
</gene>
<sequence length="175" mass="19030">MPGVVTLRHAVVIRRRRMLLYPPSSRAPSSTRRCSLLHPPSSRAPSSARHRARRPPSGATPRARRCAPTERRSLPARPPVRARLPSFEPRCSPHGATAATPPMSRGATIAMPSADHCPARFASPPPLHSVGLLGAENAPALRAMDSYLKEKLVTWLSPAALMLHQITWDDPSSLL</sequence>
<proteinExistence type="predicted"/>
<reference evidence="2 3" key="1">
    <citation type="submission" date="2020-05" db="EMBL/GenBank/DDBJ databases">
        <title>WGS assembly of Panicum virgatum.</title>
        <authorList>
            <person name="Lovell J.T."/>
            <person name="Jenkins J."/>
            <person name="Shu S."/>
            <person name="Juenger T.E."/>
            <person name="Schmutz J."/>
        </authorList>
    </citation>
    <scope>NUCLEOTIDE SEQUENCE [LARGE SCALE GENOMIC DNA]</scope>
    <source>
        <strain evidence="3">cv. AP13</strain>
    </source>
</reference>